<dbReference type="Pfam" id="PF00884">
    <property type="entry name" value="Sulfatase"/>
    <property type="match status" value="1"/>
</dbReference>
<dbReference type="InterPro" id="IPR000917">
    <property type="entry name" value="Sulfatase_N"/>
</dbReference>
<feature type="domain" description="Sulfatase N-terminal" evidence="3">
    <location>
        <begin position="8"/>
        <end position="297"/>
    </location>
</feature>
<proteinExistence type="inferred from homology"/>
<protein>
    <submittedName>
        <fullName evidence="4">Sulfatase</fullName>
    </submittedName>
</protein>
<dbReference type="CDD" id="cd16027">
    <property type="entry name" value="SGSH"/>
    <property type="match status" value="1"/>
</dbReference>
<gene>
    <name evidence="4" type="ORF">LNTAR_19437</name>
</gene>
<feature type="region of interest" description="Disordered" evidence="2">
    <location>
        <begin position="160"/>
        <end position="185"/>
    </location>
</feature>
<dbReference type="PANTHER" id="PTHR42693:SF33">
    <property type="entry name" value="ARYLSULFATASE"/>
    <property type="match status" value="1"/>
</dbReference>
<dbReference type="InterPro" id="IPR050738">
    <property type="entry name" value="Sulfatase"/>
</dbReference>
<evidence type="ECO:0000256" key="1">
    <source>
        <dbReference type="ARBA" id="ARBA00008779"/>
    </source>
</evidence>
<dbReference type="Proteomes" id="UP000004947">
    <property type="component" value="Unassembled WGS sequence"/>
</dbReference>
<dbReference type="GO" id="GO:0004065">
    <property type="term" value="F:arylsulfatase activity"/>
    <property type="evidence" value="ECO:0007669"/>
    <property type="project" value="TreeGrafter"/>
</dbReference>
<dbReference type="AlphaFoldDB" id="A6DQV3"/>
<evidence type="ECO:0000256" key="2">
    <source>
        <dbReference type="SAM" id="MobiDB-lite"/>
    </source>
</evidence>
<evidence type="ECO:0000313" key="4">
    <source>
        <dbReference type="EMBL" id="EDM26003.1"/>
    </source>
</evidence>
<comment type="caution">
    <text evidence="4">The sequence shown here is derived from an EMBL/GenBank/DDBJ whole genome shotgun (WGS) entry which is preliminary data.</text>
</comment>
<reference evidence="4 5" key="1">
    <citation type="journal article" date="2010" name="J. Bacteriol.">
        <title>Genome sequence of Lentisphaera araneosa HTCC2155T, the type species of the order Lentisphaerales in the phylum Lentisphaerae.</title>
        <authorList>
            <person name="Thrash J.C."/>
            <person name="Cho J.C."/>
            <person name="Vergin K.L."/>
            <person name="Morris R.M."/>
            <person name="Giovannoni S.J."/>
        </authorList>
    </citation>
    <scope>NUCLEOTIDE SEQUENCE [LARGE SCALE GENOMIC DNA]</scope>
    <source>
        <strain evidence="4 5">HTCC2155</strain>
    </source>
</reference>
<comment type="similarity">
    <text evidence="1">Belongs to the sulfatase family.</text>
</comment>
<name>A6DQV3_9BACT</name>
<dbReference type="InterPro" id="IPR017850">
    <property type="entry name" value="Alkaline_phosphatase_core_sf"/>
</dbReference>
<dbReference type="Gene3D" id="3.40.720.10">
    <property type="entry name" value="Alkaline Phosphatase, subunit A"/>
    <property type="match status" value="1"/>
</dbReference>
<dbReference type="EMBL" id="ABCK01000021">
    <property type="protein sequence ID" value="EDM26003.1"/>
    <property type="molecule type" value="Genomic_DNA"/>
</dbReference>
<dbReference type="PANTHER" id="PTHR42693">
    <property type="entry name" value="ARYLSULFATASE FAMILY MEMBER"/>
    <property type="match status" value="1"/>
</dbReference>
<dbReference type="RefSeq" id="WP_007280226.1">
    <property type="nucleotide sequence ID" value="NZ_ABCK01000021.1"/>
</dbReference>
<evidence type="ECO:0000313" key="5">
    <source>
        <dbReference type="Proteomes" id="UP000004947"/>
    </source>
</evidence>
<sequence length="487" mass="55261">MYSKEKVNFLFITADDMNWNSVGCFGAEIKETTPKIDQLAKEGMRFANAHVATTVCMPSRNAINSGRLPHRSGGEGFHHFTIPNVPTIPSVLSKNGYKVGILGKVGHSTPYKDTPWDHAEEVGRNTEEITKKAAAFADSAINEDKPFYLIVNSHDPHRPYYNWKNEGKKQRNHKGKNPNSHPSKVFKPQDMIVPAFLPDTKEIRHELANYYCSVRRCDDLVGRLVNMIQEKGLQNNTMIVFLSDHGMGAPSAKANAYVNSTKTPMIIKYPTLIKAGSVHKEFSSVLDLFPTMLDLAEIESPGGFDGQSLKAVFSGGKLKDRNKLFFTYFYAKNGNSHYNMRTALDHKYSYTFNSFYTGKRLYATSSLGGNFFTSIVQQGKTDPYWNKRAEFILRRAPEELYDLEKDPYGFNNLANNPEYKELMNKFRKAMATNMEKTKDFVSPVFKTYQETKDVKKMRAAYEKVQASGTFVGNIPKREKDISKWSNP</sequence>
<dbReference type="SUPFAM" id="SSF53649">
    <property type="entry name" value="Alkaline phosphatase-like"/>
    <property type="match status" value="1"/>
</dbReference>
<dbReference type="STRING" id="313628.LNTAR_19437"/>
<keyword evidence="5" id="KW-1185">Reference proteome</keyword>
<evidence type="ECO:0000259" key="3">
    <source>
        <dbReference type="Pfam" id="PF00884"/>
    </source>
</evidence>
<accession>A6DQV3</accession>
<dbReference type="eggNOG" id="COG3119">
    <property type="taxonomic scope" value="Bacteria"/>
</dbReference>
<organism evidence="4 5">
    <name type="scientific">Lentisphaera araneosa HTCC2155</name>
    <dbReference type="NCBI Taxonomy" id="313628"/>
    <lineage>
        <taxon>Bacteria</taxon>
        <taxon>Pseudomonadati</taxon>
        <taxon>Lentisphaerota</taxon>
        <taxon>Lentisphaeria</taxon>
        <taxon>Lentisphaerales</taxon>
        <taxon>Lentisphaeraceae</taxon>
        <taxon>Lentisphaera</taxon>
    </lineage>
</organism>